<dbReference type="InterPro" id="IPR057670">
    <property type="entry name" value="SH3_retrovirus"/>
</dbReference>
<feature type="compositionally biased region" description="Polar residues" evidence="1">
    <location>
        <begin position="169"/>
        <end position="178"/>
    </location>
</feature>
<dbReference type="PANTHER" id="PTHR42648:SF28">
    <property type="entry name" value="TRANSPOSON-ENCODED PROTEIN WITH RIBONUCLEASE H-LIKE AND RETROVIRUS ZINC FINGER-LIKE DOMAINS"/>
    <property type="match status" value="1"/>
</dbReference>
<reference evidence="3" key="2">
    <citation type="journal article" date="2024" name="Plant">
        <title>Genomic evolution and insights into agronomic trait innovations of Sesamum species.</title>
        <authorList>
            <person name="Miao H."/>
            <person name="Wang L."/>
            <person name="Qu L."/>
            <person name="Liu H."/>
            <person name="Sun Y."/>
            <person name="Le M."/>
            <person name="Wang Q."/>
            <person name="Wei S."/>
            <person name="Zheng Y."/>
            <person name="Lin W."/>
            <person name="Duan Y."/>
            <person name="Cao H."/>
            <person name="Xiong S."/>
            <person name="Wang X."/>
            <person name="Wei L."/>
            <person name="Li C."/>
            <person name="Ma Q."/>
            <person name="Ju M."/>
            <person name="Zhao R."/>
            <person name="Li G."/>
            <person name="Mu C."/>
            <person name="Tian Q."/>
            <person name="Mei H."/>
            <person name="Zhang T."/>
            <person name="Gao T."/>
            <person name="Zhang H."/>
        </authorList>
    </citation>
    <scope>NUCLEOTIDE SEQUENCE</scope>
    <source>
        <strain evidence="3">G01</strain>
    </source>
</reference>
<dbReference type="EMBL" id="JACGWK010000012">
    <property type="protein sequence ID" value="KAL0323638.1"/>
    <property type="molecule type" value="Genomic_DNA"/>
</dbReference>
<reference evidence="3" key="1">
    <citation type="submission" date="2020-06" db="EMBL/GenBank/DDBJ databases">
        <authorList>
            <person name="Li T."/>
            <person name="Hu X."/>
            <person name="Zhang T."/>
            <person name="Song X."/>
            <person name="Zhang H."/>
            <person name="Dai N."/>
            <person name="Sheng W."/>
            <person name="Hou X."/>
            <person name="Wei L."/>
        </authorList>
    </citation>
    <scope>NUCLEOTIDE SEQUENCE</scope>
    <source>
        <strain evidence="3">G01</strain>
        <tissue evidence="3">Leaf</tissue>
    </source>
</reference>
<gene>
    <name evidence="3" type="ORF">Sangu_1983100</name>
</gene>
<feature type="domain" description="Retroviral polymerase SH3-like" evidence="2">
    <location>
        <begin position="66"/>
        <end position="127"/>
    </location>
</feature>
<accession>A0AAW2LY07</accession>
<name>A0AAW2LY07_9LAMI</name>
<evidence type="ECO:0000259" key="2">
    <source>
        <dbReference type="Pfam" id="PF25597"/>
    </source>
</evidence>
<evidence type="ECO:0000313" key="3">
    <source>
        <dbReference type="EMBL" id="KAL0323638.1"/>
    </source>
</evidence>
<dbReference type="InterPro" id="IPR012337">
    <property type="entry name" value="RNaseH-like_sf"/>
</dbReference>
<dbReference type="PANTHER" id="PTHR42648">
    <property type="entry name" value="TRANSPOSASE, PUTATIVE-RELATED"/>
    <property type="match status" value="1"/>
</dbReference>
<sequence>MNRSLTEMARCLRLNAGLPKSFWTEAVSMACYLINRSPWASLGGKLVEEVWTGNPVNFYHLRIFGCSAYVHVLSGERLKLDSKSKQCIFLGYKKCVKGYKFCDPAARKMVISRDTVFDEQSMLQQHQNEMPKIGSSSDALQVELELHPVATGNRGRSHPTFGDPVATKSGGSSTTNEL</sequence>
<proteinExistence type="predicted"/>
<organism evidence="3">
    <name type="scientific">Sesamum angustifolium</name>
    <dbReference type="NCBI Taxonomy" id="2727405"/>
    <lineage>
        <taxon>Eukaryota</taxon>
        <taxon>Viridiplantae</taxon>
        <taxon>Streptophyta</taxon>
        <taxon>Embryophyta</taxon>
        <taxon>Tracheophyta</taxon>
        <taxon>Spermatophyta</taxon>
        <taxon>Magnoliopsida</taxon>
        <taxon>eudicotyledons</taxon>
        <taxon>Gunneridae</taxon>
        <taxon>Pentapetalae</taxon>
        <taxon>asterids</taxon>
        <taxon>lamiids</taxon>
        <taxon>Lamiales</taxon>
        <taxon>Pedaliaceae</taxon>
        <taxon>Sesamum</taxon>
    </lineage>
</organism>
<dbReference type="SUPFAM" id="SSF53098">
    <property type="entry name" value="Ribonuclease H-like"/>
    <property type="match status" value="1"/>
</dbReference>
<dbReference type="AlphaFoldDB" id="A0AAW2LY07"/>
<feature type="region of interest" description="Disordered" evidence="1">
    <location>
        <begin position="151"/>
        <end position="178"/>
    </location>
</feature>
<dbReference type="Pfam" id="PF25597">
    <property type="entry name" value="SH3_retrovirus"/>
    <property type="match status" value="1"/>
</dbReference>
<comment type="caution">
    <text evidence="3">The sequence shown here is derived from an EMBL/GenBank/DDBJ whole genome shotgun (WGS) entry which is preliminary data.</text>
</comment>
<protein>
    <recommendedName>
        <fullName evidence="2">Retroviral polymerase SH3-like domain-containing protein</fullName>
    </recommendedName>
</protein>
<dbReference type="InterPro" id="IPR039537">
    <property type="entry name" value="Retrotran_Ty1/copia-like"/>
</dbReference>
<evidence type="ECO:0000256" key="1">
    <source>
        <dbReference type="SAM" id="MobiDB-lite"/>
    </source>
</evidence>